<dbReference type="InterPro" id="IPR000485">
    <property type="entry name" value="AsnC-type_HTH_dom"/>
</dbReference>
<evidence type="ECO:0000259" key="4">
    <source>
        <dbReference type="PROSITE" id="PS50956"/>
    </source>
</evidence>
<reference evidence="6" key="1">
    <citation type="submission" date="2017-06" db="EMBL/GenBank/DDBJ databases">
        <authorList>
            <person name="Cremers G."/>
        </authorList>
    </citation>
    <scope>NUCLEOTIDE SEQUENCE [LARGE SCALE GENOMIC DNA]</scope>
</reference>
<dbReference type="SUPFAM" id="SSF46785">
    <property type="entry name" value="Winged helix' DNA-binding domain"/>
    <property type="match status" value="1"/>
</dbReference>
<keyword evidence="1" id="KW-0805">Transcription regulation</keyword>
<feature type="domain" description="HTH asnC-type" evidence="4">
    <location>
        <begin position="6"/>
        <end position="67"/>
    </location>
</feature>
<evidence type="ECO:0000313" key="6">
    <source>
        <dbReference type="Proteomes" id="UP000218615"/>
    </source>
</evidence>
<proteinExistence type="predicted"/>
<dbReference type="Proteomes" id="UP000218615">
    <property type="component" value="Unassembled WGS sequence"/>
</dbReference>
<dbReference type="PRINTS" id="PR00033">
    <property type="entry name" value="HTHASNC"/>
</dbReference>
<dbReference type="Pfam" id="PF24273">
    <property type="entry name" value="TRASH_HVO_1752_C"/>
    <property type="match status" value="1"/>
</dbReference>
<sequence length="202" mass="22726">MNMVELDNLDIKILTHLQDNGRKSYQEIAKSCLTSVPTIKSRVDRLLELGVISKFTIDIDNSKLGITEAILLVNAKPRAVSRITEELRGLEEVKELYVTSDSDAAIVSRVAGDMQRILAIQDRINLTDVNNIRIISVKNAFRRDSTIPLASSSITLTCAYCERKVTGDAVRKKFDDKDYFFCCTTCQGEFEKKYLKLLANAQ</sequence>
<evidence type="ECO:0000256" key="2">
    <source>
        <dbReference type="ARBA" id="ARBA00023125"/>
    </source>
</evidence>
<dbReference type="PROSITE" id="PS50956">
    <property type="entry name" value="HTH_ASNC_2"/>
    <property type="match status" value="1"/>
</dbReference>
<dbReference type="InterPro" id="IPR019888">
    <property type="entry name" value="Tscrpt_reg_AsnC-like"/>
</dbReference>
<protein>
    <submittedName>
        <fullName evidence="5">Putative Lrp/AsnC family transcription regulator</fullName>
    </submittedName>
</protein>
<keyword evidence="3" id="KW-0804">Transcription</keyword>
<dbReference type="Gene3D" id="1.10.10.10">
    <property type="entry name" value="Winged helix-like DNA-binding domain superfamily/Winged helix DNA-binding domain"/>
    <property type="match status" value="1"/>
</dbReference>
<dbReference type="GO" id="GO:0005829">
    <property type="term" value="C:cytosol"/>
    <property type="evidence" value="ECO:0007669"/>
    <property type="project" value="TreeGrafter"/>
</dbReference>
<dbReference type="InterPro" id="IPR056526">
    <property type="entry name" value="TRASH_HVO_1752"/>
</dbReference>
<keyword evidence="2" id="KW-0238">DNA-binding</keyword>
<organism evidence="5 6">
    <name type="scientific">Candidatus Methanoperedens nitratireducens</name>
    <dbReference type="NCBI Taxonomy" id="1392998"/>
    <lineage>
        <taxon>Archaea</taxon>
        <taxon>Methanobacteriati</taxon>
        <taxon>Methanobacteriota</taxon>
        <taxon>Stenosarchaea group</taxon>
        <taxon>Methanomicrobia</taxon>
        <taxon>Methanosarcinales</taxon>
        <taxon>ANME-2 cluster</taxon>
        <taxon>Candidatus Methanoperedentaceae</taxon>
        <taxon>Candidatus Methanoperedens</taxon>
    </lineage>
</organism>
<dbReference type="PANTHER" id="PTHR30154:SF34">
    <property type="entry name" value="TRANSCRIPTIONAL REGULATOR AZLB"/>
    <property type="match status" value="1"/>
</dbReference>
<evidence type="ECO:0000313" key="5">
    <source>
        <dbReference type="EMBL" id="SNQ59647.1"/>
    </source>
</evidence>
<dbReference type="STRING" id="1392998.ANME2D_00044"/>
<dbReference type="AlphaFoldDB" id="A0A284VKC7"/>
<dbReference type="SMART" id="SM00344">
    <property type="entry name" value="HTH_ASNC"/>
    <property type="match status" value="1"/>
</dbReference>
<dbReference type="Pfam" id="PF13412">
    <property type="entry name" value="HTH_24"/>
    <property type="match status" value="1"/>
</dbReference>
<dbReference type="InterPro" id="IPR036390">
    <property type="entry name" value="WH_DNA-bd_sf"/>
</dbReference>
<dbReference type="PANTHER" id="PTHR30154">
    <property type="entry name" value="LEUCINE-RESPONSIVE REGULATORY PROTEIN"/>
    <property type="match status" value="1"/>
</dbReference>
<accession>A0A284VKC7</accession>
<evidence type="ECO:0000256" key="3">
    <source>
        <dbReference type="ARBA" id="ARBA00023163"/>
    </source>
</evidence>
<dbReference type="InterPro" id="IPR036388">
    <property type="entry name" value="WH-like_DNA-bd_sf"/>
</dbReference>
<keyword evidence="6" id="KW-1185">Reference proteome</keyword>
<dbReference type="GO" id="GO:0043200">
    <property type="term" value="P:response to amino acid"/>
    <property type="evidence" value="ECO:0007669"/>
    <property type="project" value="TreeGrafter"/>
</dbReference>
<name>A0A284VKC7_9EURY</name>
<gene>
    <name evidence="5" type="ORF">MNV_1250027</name>
</gene>
<dbReference type="GO" id="GO:0043565">
    <property type="term" value="F:sequence-specific DNA binding"/>
    <property type="evidence" value="ECO:0007669"/>
    <property type="project" value="InterPro"/>
</dbReference>
<dbReference type="EMBL" id="FZMP01000030">
    <property type="protein sequence ID" value="SNQ59647.1"/>
    <property type="molecule type" value="Genomic_DNA"/>
</dbReference>
<evidence type="ECO:0000256" key="1">
    <source>
        <dbReference type="ARBA" id="ARBA00023015"/>
    </source>
</evidence>